<dbReference type="InterPro" id="IPR043519">
    <property type="entry name" value="NT_sf"/>
</dbReference>
<dbReference type="GO" id="GO:0046872">
    <property type="term" value="F:metal ion binding"/>
    <property type="evidence" value="ECO:0007669"/>
    <property type="project" value="UniProtKB-KW"/>
</dbReference>
<evidence type="ECO:0000256" key="1">
    <source>
        <dbReference type="ARBA" id="ARBA00001946"/>
    </source>
</evidence>
<keyword evidence="12" id="KW-1185">Reference proteome</keyword>
<feature type="domain" description="HTH cro/C1-type" evidence="10">
    <location>
        <begin position="9"/>
        <end position="55"/>
    </location>
</feature>
<keyword evidence="7" id="KW-0067">ATP-binding</keyword>
<dbReference type="Pfam" id="PF01381">
    <property type="entry name" value="HTH_3"/>
    <property type="match status" value="1"/>
</dbReference>
<dbReference type="InterPro" id="IPR001387">
    <property type="entry name" value="Cro/C1-type_HTH"/>
</dbReference>
<keyword evidence="8" id="KW-0460">Magnesium</keyword>
<evidence type="ECO:0000256" key="2">
    <source>
        <dbReference type="ARBA" id="ARBA00022649"/>
    </source>
</evidence>
<dbReference type="GO" id="GO:0016779">
    <property type="term" value="F:nucleotidyltransferase activity"/>
    <property type="evidence" value="ECO:0007669"/>
    <property type="project" value="UniProtKB-KW"/>
</dbReference>
<name>A0A6I2F9E6_9MICO</name>
<dbReference type="Proteomes" id="UP000431080">
    <property type="component" value="Unassembled WGS sequence"/>
</dbReference>
<dbReference type="GO" id="GO:0005524">
    <property type="term" value="F:ATP binding"/>
    <property type="evidence" value="ECO:0007669"/>
    <property type="project" value="UniProtKB-KW"/>
</dbReference>
<dbReference type="Gene3D" id="3.30.460.10">
    <property type="entry name" value="Beta Polymerase, domain 2"/>
    <property type="match status" value="1"/>
</dbReference>
<evidence type="ECO:0000256" key="5">
    <source>
        <dbReference type="ARBA" id="ARBA00022723"/>
    </source>
</evidence>
<evidence type="ECO:0000259" key="10">
    <source>
        <dbReference type="PROSITE" id="PS50943"/>
    </source>
</evidence>
<organism evidence="11 12">
    <name type="scientific">Agromyces agglutinans</name>
    <dbReference type="NCBI Taxonomy" id="2662258"/>
    <lineage>
        <taxon>Bacteria</taxon>
        <taxon>Bacillati</taxon>
        <taxon>Actinomycetota</taxon>
        <taxon>Actinomycetes</taxon>
        <taxon>Micrococcales</taxon>
        <taxon>Microbacteriaceae</taxon>
        <taxon>Agromyces</taxon>
    </lineage>
</organism>
<dbReference type="SUPFAM" id="SSF81301">
    <property type="entry name" value="Nucleotidyltransferase"/>
    <property type="match status" value="1"/>
</dbReference>
<dbReference type="PANTHER" id="PTHR33571:SF12">
    <property type="entry name" value="BSL3053 PROTEIN"/>
    <property type="match status" value="1"/>
</dbReference>
<proteinExistence type="inferred from homology"/>
<comment type="cofactor">
    <cofactor evidence="1">
        <name>Mg(2+)</name>
        <dbReference type="ChEBI" id="CHEBI:18420"/>
    </cofactor>
</comment>
<dbReference type="InterPro" id="IPR002934">
    <property type="entry name" value="Polymerase_NTP_transf_dom"/>
</dbReference>
<dbReference type="PANTHER" id="PTHR33571">
    <property type="entry name" value="SSL8005 PROTEIN"/>
    <property type="match status" value="1"/>
</dbReference>
<evidence type="ECO:0000256" key="7">
    <source>
        <dbReference type="ARBA" id="ARBA00022840"/>
    </source>
</evidence>
<dbReference type="SUPFAM" id="SSF47413">
    <property type="entry name" value="lambda repressor-like DNA-binding domains"/>
    <property type="match status" value="1"/>
</dbReference>
<keyword evidence="2" id="KW-1277">Toxin-antitoxin system</keyword>
<dbReference type="CDD" id="cd00093">
    <property type="entry name" value="HTH_XRE"/>
    <property type="match status" value="1"/>
</dbReference>
<dbReference type="InterPro" id="IPR052038">
    <property type="entry name" value="Type-VII_TA_antitoxin"/>
</dbReference>
<dbReference type="GO" id="GO:0003677">
    <property type="term" value="F:DNA binding"/>
    <property type="evidence" value="ECO:0007669"/>
    <property type="project" value="InterPro"/>
</dbReference>
<gene>
    <name evidence="11" type="ORF">GE115_11050</name>
</gene>
<evidence type="ECO:0000313" key="12">
    <source>
        <dbReference type="Proteomes" id="UP000431080"/>
    </source>
</evidence>
<dbReference type="AlphaFoldDB" id="A0A6I2F9E6"/>
<dbReference type="InterPro" id="IPR010982">
    <property type="entry name" value="Lambda_DNA-bd_dom_sf"/>
</dbReference>
<keyword evidence="4" id="KW-0548">Nucleotidyltransferase</keyword>
<dbReference type="Pfam" id="PF01909">
    <property type="entry name" value="NTP_transf_2"/>
    <property type="match status" value="1"/>
</dbReference>
<evidence type="ECO:0000256" key="8">
    <source>
        <dbReference type="ARBA" id="ARBA00022842"/>
    </source>
</evidence>
<keyword evidence="3" id="KW-0808">Transferase</keyword>
<reference evidence="11 12" key="1">
    <citation type="submission" date="2019-10" db="EMBL/GenBank/DDBJ databases">
        <authorList>
            <person name="Nie G."/>
            <person name="Ming H."/>
            <person name="Yi B."/>
        </authorList>
    </citation>
    <scope>NUCLEOTIDE SEQUENCE [LARGE SCALE GENOMIC DNA]</scope>
    <source>
        <strain evidence="11 12">CFH 90414</strain>
    </source>
</reference>
<evidence type="ECO:0000256" key="6">
    <source>
        <dbReference type="ARBA" id="ARBA00022741"/>
    </source>
</evidence>
<comment type="similarity">
    <text evidence="9">Belongs to the MntA antitoxin family.</text>
</comment>
<accession>A0A6I2F9E6</accession>
<evidence type="ECO:0000256" key="9">
    <source>
        <dbReference type="ARBA" id="ARBA00038276"/>
    </source>
</evidence>
<dbReference type="RefSeq" id="WP_153684836.1">
    <property type="nucleotide sequence ID" value="NZ_WJIF01000005.1"/>
</dbReference>
<dbReference type="EMBL" id="WJIF01000005">
    <property type="protein sequence ID" value="MRG60397.1"/>
    <property type="molecule type" value="Genomic_DNA"/>
</dbReference>
<dbReference type="Gene3D" id="1.10.260.40">
    <property type="entry name" value="lambda repressor-like DNA-binding domains"/>
    <property type="match status" value="1"/>
</dbReference>
<keyword evidence="5" id="KW-0479">Metal-binding</keyword>
<dbReference type="SMART" id="SM00530">
    <property type="entry name" value="HTH_XRE"/>
    <property type="match status" value="1"/>
</dbReference>
<sequence>MAVTPAELVRRAREDAGLSQRELAARSGLRQPNLAAIETGARVPSETLLARVLQAAELRPSIPLELYAERIHEIASAYGIHDVRVFGSTARGTDTADSDVDLLITVDDDVDFLSLAAFRQEVAELIGFPVDAVVDDPDDPVAAMIHGSAVPL</sequence>
<protein>
    <submittedName>
        <fullName evidence="11">Helix-turn-helix domain-containing protein</fullName>
    </submittedName>
</protein>
<keyword evidence="6" id="KW-0547">Nucleotide-binding</keyword>
<evidence type="ECO:0000313" key="11">
    <source>
        <dbReference type="EMBL" id="MRG60397.1"/>
    </source>
</evidence>
<evidence type="ECO:0000256" key="3">
    <source>
        <dbReference type="ARBA" id="ARBA00022679"/>
    </source>
</evidence>
<evidence type="ECO:0000256" key="4">
    <source>
        <dbReference type="ARBA" id="ARBA00022695"/>
    </source>
</evidence>
<dbReference type="PROSITE" id="PS50943">
    <property type="entry name" value="HTH_CROC1"/>
    <property type="match status" value="1"/>
</dbReference>
<dbReference type="CDD" id="cd05403">
    <property type="entry name" value="NT_KNTase_like"/>
    <property type="match status" value="1"/>
</dbReference>
<comment type="caution">
    <text evidence="11">The sequence shown here is derived from an EMBL/GenBank/DDBJ whole genome shotgun (WGS) entry which is preliminary data.</text>
</comment>